<dbReference type="PANTHER" id="PTHR48065">
    <property type="entry name" value="OS10G0469600 PROTEIN"/>
    <property type="match status" value="1"/>
</dbReference>
<dbReference type="FunFam" id="3.80.10.10:FF:000111">
    <property type="entry name" value="LRR receptor-like serine/threonine-protein kinase ERECTA"/>
    <property type="match status" value="1"/>
</dbReference>
<dbReference type="FunFam" id="3.80.10.10:FF:000041">
    <property type="entry name" value="LRR receptor-like serine/threonine-protein kinase ERECTA"/>
    <property type="match status" value="1"/>
</dbReference>
<keyword evidence="8 10" id="KW-0472">Membrane</keyword>
<evidence type="ECO:0000313" key="12">
    <source>
        <dbReference type="Proteomes" id="UP000242715"/>
    </source>
</evidence>
<evidence type="ECO:0000256" key="1">
    <source>
        <dbReference type="ARBA" id="ARBA00004167"/>
    </source>
</evidence>
<reference evidence="12" key="1">
    <citation type="journal article" date="2017" name="Front. Plant Sci.">
        <title>Climate Clever Clovers: New Paradigm to Reduce the Environmental Footprint of Ruminants by Breeding Low Methanogenic Forages Utilizing Haplotype Variation.</title>
        <authorList>
            <person name="Kaur P."/>
            <person name="Appels R."/>
            <person name="Bayer P.E."/>
            <person name="Keeble-Gagnere G."/>
            <person name="Wang J."/>
            <person name="Hirakawa H."/>
            <person name="Shirasawa K."/>
            <person name="Vercoe P."/>
            <person name="Stefanova K."/>
            <person name="Durmic Z."/>
            <person name="Nichols P."/>
            <person name="Revell C."/>
            <person name="Isobe S.N."/>
            <person name="Edwards D."/>
            <person name="Erskine W."/>
        </authorList>
    </citation>
    <scope>NUCLEOTIDE SEQUENCE [LARGE SCALE GENOMIC DNA]</scope>
    <source>
        <strain evidence="12">cv. Daliak</strain>
    </source>
</reference>
<keyword evidence="4 10" id="KW-0812">Transmembrane</keyword>
<feature type="transmembrane region" description="Helical" evidence="10">
    <location>
        <begin position="371"/>
        <end position="394"/>
    </location>
</feature>
<dbReference type="InterPro" id="IPR001611">
    <property type="entry name" value="Leu-rich_rpt"/>
</dbReference>
<proteinExistence type="inferred from homology"/>
<dbReference type="EMBL" id="DF973366">
    <property type="protein sequence ID" value="GAU28004.1"/>
    <property type="molecule type" value="Genomic_DNA"/>
</dbReference>
<evidence type="ECO:0000256" key="3">
    <source>
        <dbReference type="ARBA" id="ARBA00022614"/>
    </source>
</evidence>
<evidence type="ECO:0000256" key="7">
    <source>
        <dbReference type="ARBA" id="ARBA00022989"/>
    </source>
</evidence>
<keyword evidence="3" id="KW-0433">Leucine-rich repeat</keyword>
<keyword evidence="6" id="KW-0677">Repeat</keyword>
<evidence type="ECO:0000256" key="6">
    <source>
        <dbReference type="ARBA" id="ARBA00022737"/>
    </source>
</evidence>
<comment type="similarity">
    <text evidence="2">Belongs to the RLP family.</text>
</comment>
<dbReference type="PANTHER" id="PTHR48065:SF71">
    <property type="entry name" value="LRR RECEPTOR-LIKE KINASE FAMILY PROTEIN"/>
    <property type="match status" value="1"/>
</dbReference>
<evidence type="ECO:0000256" key="2">
    <source>
        <dbReference type="ARBA" id="ARBA00009592"/>
    </source>
</evidence>
<evidence type="ECO:0000256" key="4">
    <source>
        <dbReference type="ARBA" id="ARBA00022692"/>
    </source>
</evidence>
<dbReference type="Proteomes" id="UP000242715">
    <property type="component" value="Unassembled WGS sequence"/>
</dbReference>
<accession>A0A2Z6M6J4</accession>
<keyword evidence="5" id="KW-0732">Signal</keyword>
<evidence type="ECO:0008006" key="13">
    <source>
        <dbReference type="Google" id="ProtNLM"/>
    </source>
</evidence>
<evidence type="ECO:0000256" key="8">
    <source>
        <dbReference type="ARBA" id="ARBA00023136"/>
    </source>
</evidence>
<evidence type="ECO:0000256" key="9">
    <source>
        <dbReference type="ARBA" id="ARBA00023180"/>
    </source>
</evidence>
<dbReference type="SUPFAM" id="SSF52058">
    <property type="entry name" value="L domain-like"/>
    <property type="match status" value="1"/>
</dbReference>
<sequence>MNNFSSVIPQDIGTYLSFTSFLSLSQNNLHGSIPNSLCDAAYEVLDLSFNNFSGSIPSCLMTMTNSLRVLNLRRNKLQGQIPDEFSAGCALQTLNLNGNLLHGPVPNSLAHCSELEVLDIGTNQIDGCFPCFLQNIPTLSVLVLRNNKFHGTLQCSKAKHPWKMIRILDIAFNNFSGKLPGKYFRTMKKMKHDDDNVERVFIHMEWYELYYQDSVTVMIKGLEMELVKILTIFTTIDFSSNHFEGQIPEDLMDLKALIVLNLSNNAFSNEIPSTIGNLKQLESLDLSNNILVGEIPMQLASLSFLSYLNLSFNHLIGKIPTGTQLQSFQASSFEGNYGLYGPPLTGTPNGTRPDEPHPQPTCGRLACSIDWNFLSVELGFVFGLGIIIGPIMFWKQWRVRYWKFVDKILCWMFSRMYLEYATDRGQTYTVLRW</sequence>
<dbReference type="InterPro" id="IPR032675">
    <property type="entry name" value="LRR_dom_sf"/>
</dbReference>
<dbReference type="AlphaFoldDB" id="A0A2Z6M6J4"/>
<dbReference type="Pfam" id="PF00560">
    <property type="entry name" value="LRR_1"/>
    <property type="match status" value="8"/>
</dbReference>
<keyword evidence="7 10" id="KW-1133">Transmembrane helix</keyword>
<dbReference type="OrthoDB" id="1430275at2759"/>
<name>A0A2Z6M6J4_TRISU</name>
<evidence type="ECO:0000256" key="5">
    <source>
        <dbReference type="ARBA" id="ARBA00022729"/>
    </source>
</evidence>
<evidence type="ECO:0000256" key="10">
    <source>
        <dbReference type="SAM" id="Phobius"/>
    </source>
</evidence>
<dbReference type="Gene3D" id="3.80.10.10">
    <property type="entry name" value="Ribonuclease Inhibitor"/>
    <property type="match status" value="1"/>
</dbReference>
<keyword evidence="12" id="KW-1185">Reference proteome</keyword>
<evidence type="ECO:0000313" key="11">
    <source>
        <dbReference type="EMBL" id="GAU28004.1"/>
    </source>
</evidence>
<keyword evidence="9" id="KW-0325">Glycoprotein</keyword>
<gene>
    <name evidence="11" type="ORF">TSUD_264620</name>
</gene>
<dbReference type="GO" id="GO:0016020">
    <property type="term" value="C:membrane"/>
    <property type="evidence" value="ECO:0007669"/>
    <property type="project" value="UniProtKB-SubCell"/>
</dbReference>
<protein>
    <recommendedName>
        <fullName evidence="13">Leucine-rich repeat-containing N-terminal plant-type domain-containing protein</fullName>
    </recommendedName>
</protein>
<comment type="subcellular location">
    <subcellularLocation>
        <location evidence="1">Membrane</location>
        <topology evidence="1">Single-pass membrane protein</topology>
    </subcellularLocation>
</comment>
<organism evidence="11 12">
    <name type="scientific">Trifolium subterraneum</name>
    <name type="common">Subterranean clover</name>
    <dbReference type="NCBI Taxonomy" id="3900"/>
    <lineage>
        <taxon>Eukaryota</taxon>
        <taxon>Viridiplantae</taxon>
        <taxon>Streptophyta</taxon>
        <taxon>Embryophyta</taxon>
        <taxon>Tracheophyta</taxon>
        <taxon>Spermatophyta</taxon>
        <taxon>Magnoliopsida</taxon>
        <taxon>eudicotyledons</taxon>
        <taxon>Gunneridae</taxon>
        <taxon>Pentapetalae</taxon>
        <taxon>rosids</taxon>
        <taxon>fabids</taxon>
        <taxon>Fabales</taxon>
        <taxon>Fabaceae</taxon>
        <taxon>Papilionoideae</taxon>
        <taxon>50 kb inversion clade</taxon>
        <taxon>NPAAA clade</taxon>
        <taxon>Hologalegina</taxon>
        <taxon>IRL clade</taxon>
        <taxon>Trifolieae</taxon>
        <taxon>Trifolium</taxon>
    </lineage>
</organism>